<comment type="catalytic activity">
    <reaction evidence="8 9">
        <text>hydroxymethylbilane = uroporphyrinogen III + H2O</text>
        <dbReference type="Rhea" id="RHEA:18965"/>
        <dbReference type="ChEBI" id="CHEBI:15377"/>
        <dbReference type="ChEBI" id="CHEBI:57308"/>
        <dbReference type="ChEBI" id="CHEBI:57845"/>
        <dbReference type="EC" id="4.2.1.75"/>
    </reaction>
</comment>
<dbReference type="GO" id="GO:0006782">
    <property type="term" value="P:protoporphyrinogen IX biosynthetic process"/>
    <property type="evidence" value="ECO:0007669"/>
    <property type="project" value="UniProtKB-UniRule"/>
</dbReference>
<accession>A0A1V3ADP3</accession>
<reference evidence="11 12" key="1">
    <citation type="journal article" date="2017" name="Front. Cell. Infect. Microbiol.">
        <title>Whole Genome Sequence and Phylogenetic Analysis Show Helicobacter pylori Strains from Latin America Have Followed a Unique Evolution Pathway.</title>
        <authorList>
            <person name="Munoz-Ramirez Z.Y."/>
            <person name="Mendez-Tenorio A."/>
            <person name="Kato I."/>
            <person name="Bravo M.M."/>
            <person name="Rizzato C."/>
            <person name="Thorell K."/>
            <person name="Torres R.C."/>
            <person name="Aviles-Jimenez F."/>
            <person name="Camorlinga M."/>
            <person name="Canzian F."/>
            <person name="Torres J."/>
        </authorList>
    </citation>
    <scope>NUCLEOTIDE SEQUENCE [LARGE SCALE GENOMIC DNA]</scope>
    <source>
        <strain evidence="11 12">CC26084</strain>
    </source>
</reference>
<evidence type="ECO:0000256" key="2">
    <source>
        <dbReference type="ARBA" id="ARBA00008133"/>
    </source>
</evidence>
<evidence type="ECO:0000256" key="9">
    <source>
        <dbReference type="RuleBase" id="RU366031"/>
    </source>
</evidence>
<evidence type="ECO:0000259" key="10">
    <source>
        <dbReference type="Pfam" id="PF02602"/>
    </source>
</evidence>
<sequence length="226" mass="25738">MREIVWVHSQRIAPYKTLILNELRYYPLELDLTPFNALVFTSKNAVFSLLETLNNSPKLKTLQNIPAYALSEPTAKTLQDHHFKTAFIGKKAHGKEFAQEILPLLKGKSVLYLRAKEIAYSLDAILLEHGIDFQQAVIYESKLKHLTLNEQNALKPQEKSVLIFTAISHAKAFLHYFEYLKSYTAISIGNTTALYLQEKGIQSYIAQKPSLEACLELALNLRVKEC</sequence>
<comment type="caution">
    <text evidence="11">The sequence shown here is derived from an EMBL/GenBank/DDBJ whole genome shotgun (WGS) entry which is preliminary data.</text>
</comment>
<comment type="similarity">
    <text evidence="2 9">Belongs to the uroporphyrinogen-III synthase family.</text>
</comment>
<evidence type="ECO:0000256" key="8">
    <source>
        <dbReference type="ARBA" id="ARBA00048617"/>
    </source>
</evidence>
<dbReference type="PANTHER" id="PTHR38042:SF1">
    <property type="entry name" value="UROPORPHYRINOGEN-III SYNTHASE, CHLOROPLASTIC"/>
    <property type="match status" value="1"/>
</dbReference>
<dbReference type="Pfam" id="PF02602">
    <property type="entry name" value="HEM4"/>
    <property type="match status" value="1"/>
</dbReference>
<dbReference type="InterPro" id="IPR039793">
    <property type="entry name" value="UROS/Hem4"/>
</dbReference>
<dbReference type="NCBIfam" id="NF004589">
    <property type="entry name" value="PRK05928.3-1"/>
    <property type="match status" value="1"/>
</dbReference>
<evidence type="ECO:0000313" key="12">
    <source>
        <dbReference type="Proteomes" id="UP000318399"/>
    </source>
</evidence>
<dbReference type="AlphaFoldDB" id="A0A1V3ADP3"/>
<dbReference type="GO" id="GO:0004852">
    <property type="term" value="F:uroporphyrinogen-III synthase activity"/>
    <property type="evidence" value="ECO:0007669"/>
    <property type="project" value="UniProtKB-UniRule"/>
</dbReference>
<keyword evidence="5 9" id="KW-0627">Porphyrin biosynthesis</keyword>
<dbReference type="InterPro" id="IPR036108">
    <property type="entry name" value="4pyrrol_syn_uPrphyn_synt_sf"/>
</dbReference>
<dbReference type="RefSeq" id="WP_077642763.1">
    <property type="nucleotide sequence ID" value="NZ_JAFCIO010000003.1"/>
</dbReference>
<proteinExistence type="inferred from homology"/>
<organism evidence="11 12">
    <name type="scientific">Helicobacter pylori</name>
    <name type="common">Campylobacter pylori</name>
    <dbReference type="NCBI Taxonomy" id="210"/>
    <lineage>
        <taxon>Bacteria</taxon>
        <taxon>Pseudomonadati</taxon>
        <taxon>Campylobacterota</taxon>
        <taxon>Epsilonproteobacteria</taxon>
        <taxon>Campylobacterales</taxon>
        <taxon>Helicobacteraceae</taxon>
        <taxon>Helicobacter</taxon>
    </lineage>
</organism>
<feature type="domain" description="Tetrapyrrole biosynthesis uroporphyrinogen III synthase" evidence="10">
    <location>
        <begin position="31"/>
        <end position="215"/>
    </location>
</feature>
<comment type="function">
    <text evidence="6 9">Catalyzes cyclization of the linear tetrapyrrole, hydroxymethylbilane, to the macrocyclic uroporphyrinogen III.</text>
</comment>
<evidence type="ECO:0000256" key="3">
    <source>
        <dbReference type="ARBA" id="ARBA00013109"/>
    </source>
</evidence>
<dbReference type="CDD" id="cd06578">
    <property type="entry name" value="HemD"/>
    <property type="match status" value="1"/>
</dbReference>
<evidence type="ECO:0000313" key="11">
    <source>
        <dbReference type="EMBL" id="OOP94403.1"/>
    </source>
</evidence>
<evidence type="ECO:0000256" key="6">
    <source>
        <dbReference type="ARBA" id="ARBA00037589"/>
    </source>
</evidence>
<dbReference type="Gene3D" id="3.40.50.10090">
    <property type="match status" value="2"/>
</dbReference>
<dbReference type="GO" id="GO:0006780">
    <property type="term" value="P:uroporphyrinogen III biosynthetic process"/>
    <property type="evidence" value="ECO:0007669"/>
    <property type="project" value="UniProtKB-UniRule"/>
</dbReference>
<protein>
    <recommendedName>
        <fullName evidence="7 9">Uroporphyrinogen-III synthase</fullName>
        <ecNumber evidence="3 9">4.2.1.75</ecNumber>
    </recommendedName>
</protein>
<dbReference type="PANTHER" id="PTHR38042">
    <property type="entry name" value="UROPORPHYRINOGEN-III SYNTHASE, CHLOROPLASTIC"/>
    <property type="match status" value="1"/>
</dbReference>
<keyword evidence="4 9" id="KW-0456">Lyase</keyword>
<dbReference type="SUPFAM" id="SSF69618">
    <property type="entry name" value="HemD-like"/>
    <property type="match status" value="1"/>
</dbReference>
<dbReference type="EC" id="4.2.1.75" evidence="3 9"/>
<comment type="pathway">
    <text evidence="1 9">Porphyrin-containing compound metabolism; protoporphyrin-IX biosynthesis; coproporphyrinogen-III from 5-aminolevulinate: step 3/4.</text>
</comment>
<evidence type="ECO:0000256" key="7">
    <source>
        <dbReference type="ARBA" id="ARBA00040167"/>
    </source>
</evidence>
<name>A0A1V3ADP3_HELPX</name>
<dbReference type="Proteomes" id="UP000318399">
    <property type="component" value="Unassembled WGS sequence"/>
</dbReference>
<evidence type="ECO:0000256" key="5">
    <source>
        <dbReference type="ARBA" id="ARBA00023244"/>
    </source>
</evidence>
<dbReference type="EMBL" id="MUOR01000064">
    <property type="protein sequence ID" value="OOP94403.1"/>
    <property type="molecule type" value="Genomic_DNA"/>
</dbReference>
<dbReference type="InterPro" id="IPR003754">
    <property type="entry name" value="4pyrrol_synth_uPrphyn_synth"/>
</dbReference>
<evidence type="ECO:0000256" key="4">
    <source>
        <dbReference type="ARBA" id="ARBA00023239"/>
    </source>
</evidence>
<gene>
    <name evidence="11" type="ORF">B0X41_07775</name>
</gene>
<evidence type="ECO:0000256" key="1">
    <source>
        <dbReference type="ARBA" id="ARBA00004772"/>
    </source>
</evidence>